<feature type="domain" description="HAT C-terminal dimerisation" evidence="2">
    <location>
        <begin position="206"/>
        <end position="289"/>
    </location>
</feature>
<dbReference type="Pfam" id="PF14372">
    <property type="entry name" value="hAT-like_RNase-H"/>
    <property type="match status" value="1"/>
</dbReference>
<keyword evidence="5" id="KW-1185">Reference proteome</keyword>
<dbReference type="Proteomes" id="UP001140949">
    <property type="component" value="Unassembled WGS sequence"/>
</dbReference>
<evidence type="ECO:0000259" key="2">
    <source>
        <dbReference type="Pfam" id="PF05699"/>
    </source>
</evidence>
<dbReference type="InterPro" id="IPR012337">
    <property type="entry name" value="RNaseH-like_sf"/>
</dbReference>
<dbReference type="EMBL" id="JANAVB010021599">
    <property type="protein sequence ID" value="KAJ6825683.1"/>
    <property type="molecule type" value="Genomic_DNA"/>
</dbReference>
<proteinExistence type="predicted"/>
<evidence type="ECO:0000313" key="5">
    <source>
        <dbReference type="Proteomes" id="UP001140949"/>
    </source>
</evidence>
<dbReference type="PANTHER" id="PTHR23272">
    <property type="entry name" value="BED FINGER-RELATED"/>
    <property type="match status" value="1"/>
</dbReference>
<dbReference type="AlphaFoldDB" id="A0AAX6GB21"/>
<comment type="caution">
    <text evidence="4">The sequence shown here is derived from an EMBL/GenBank/DDBJ whole genome shotgun (WGS) entry which is preliminary data.</text>
</comment>
<dbReference type="GO" id="GO:0003677">
    <property type="term" value="F:DNA binding"/>
    <property type="evidence" value="ECO:0007669"/>
    <property type="project" value="InterPro"/>
</dbReference>
<feature type="region of interest" description="Disordered" evidence="1">
    <location>
        <begin position="163"/>
        <end position="184"/>
    </location>
</feature>
<name>A0AAX6GB21_IRIPA</name>
<sequence length="317" mass="37022">MLSAALEFKDVFPRYQQRDPTYIYLPSVEDWKKVAEVCLFLEEFNQVTQIISGSEYPTSNLFLFELYVIKRLLNEKMMGEEDFMKSMVKKMKDKFDKYWGNCNLLISMAAVLDPRYKIQFIEWCFPLVYSRADSIEHISSVREALHMLYNEYLEAHRANNVEAQDENIKESSSSTSSTGLGKSRGKDEFRNYIRNIEIVFEQVRSELDVYLEGVMSCEDDSVFNVLEWWKMNTLKFRILSKMACDILSIPITTVASESAFSAGSRVIDQYRASLGADTTQVLLCGEDWFRAFYGIKRKRKDKEDTKEFIIVHTLKSY</sequence>
<feature type="domain" description="hAT-like transposase RNase-H fold" evidence="3">
    <location>
        <begin position="52"/>
        <end position="152"/>
    </location>
</feature>
<dbReference type="Pfam" id="PF05699">
    <property type="entry name" value="Dimer_Tnp_hAT"/>
    <property type="match status" value="1"/>
</dbReference>
<reference evidence="4" key="1">
    <citation type="journal article" date="2023" name="GigaByte">
        <title>Genome assembly of the bearded iris, Iris pallida Lam.</title>
        <authorList>
            <person name="Bruccoleri R.E."/>
            <person name="Oakeley E.J."/>
            <person name="Faust A.M.E."/>
            <person name="Altorfer M."/>
            <person name="Dessus-Babus S."/>
            <person name="Burckhardt D."/>
            <person name="Oertli M."/>
            <person name="Naumann U."/>
            <person name="Petersen F."/>
            <person name="Wong J."/>
        </authorList>
    </citation>
    <scope>NUCLEOTIDE SEQUENCE</scope>
    <source>
        <strain evidence="4">GSM-AAB239-AS_SAM_17_03QT</strain>
    </source>
</reference>
<evidence type="ECO:0000313" key="4">
    <source>
        <dbReference type="EMBL" id="KAJ6825683.1"/>
    </source>
</evidence>
<dbReference type="InterPro" id="IPR008906">
    <property type="entry name" value="HATC_C_dom"/>
</dbReference>
<protein>
    <submittedName>
        <fullName evidence="4">Zinc finger BED domain-containing protein RICESLEEPER 2-like</fullName>
    </submittedName>
</protein>
<reference evidence="4" key="2">
    <citation type="submission" date="2023-04" db="EMBL/GenBank/DDBJ databases">
        <authorList>
            <person name="Bruccoleri R.E."/>
            <person name="Oakeley E.J."/>
            <person name="Faust A.-M."/>
            <person name="Dessus-Babus S."/>
            <person name="Altorfer M."/>
            <person name="Burckhardt D."/>
            <person name="Oertli M."/>
            <person name="Naumann U."/>
            <person name="Petersen F."/>
            <person name="Wong J."/>
        </authorList>
    </citation>
    <scope>NUCLEOTIDE SEQUENCE</scope>
    <source>
        <strain evidence="4">GSM-AAB239-AS_SAM_17_03QT</strain>
        <tissue evidence="4">Leaf</tissue>
    </source>
</reference>
<gene>
    <name evidence="4" type="ORF">M6B38_377590</name>
</gene>
<evidence type="ECO:0000259" key="3">
    <source>
        <dbReference type="Pfam" id="PF14372"/>
    </source>
</evidence>
<accession>A0AAX6GB21</accession>
<evidence type="ECO:0000256" key="1">
    <source>
        <dbReference type="SAM" id="MobiDB-lite"/>
    </source>
</evidence>
<organism evidence="4 5">
    <name type="scientific">Iris pallida</name>
    <name type="common">Sweet iris</name>
    <dbReference type="NCBI Taxonomy" id="29817"/>
    <lineage>
        <taxon>Eukaryota</taxon>
        <taxon>Viridiplantae</taxon>
        <taxon>Streptophyta</taxon>
        <taxon>Embryophyta</taxon>
        <taxon>Tracheophyta</taxon>
        <taxon>Spermatophyta</taxon>
        <taxon>Magnoliopsida</taxon>
        <taxon>Liliopsida</taxon>
        <taxon>Asparagales</taxon>
        <taxon>Iridaceae</taxon>
        <taxon>Iridoideae</taxon>
        <taxon>Irideae</taxon>
        <taxon>Iris</taxon>
    </lineage>
</organism>
<dbReference type="SUPFAM" id="SSF53098">
    <property type="entry name" value="Ribonuclease H-like"/>
    <property type="match status" value="1"/>
</dbReference>
<dbReference type="PANTHER" id="PTHR23272:SF182">
    <property type="entry name" value="OS09G0381850 PROTEIN"/>
    <property type="match status" value="1"/>
</dbReference>
<dbReference type="InterPro" id="IPR025525">
    <property type="entry name" value="hAT-like_transposase_RNase-H"/>
</dbReference>
<dbReference type="GO" id="GO:0046983">
    <property type="term" value="F:protein dimerization activity"/>
    <property type="evidence" value="ECO:0007669"/>
    <property type="project" value="InterPro"/>
</dbReference>